<keyword evidence="3" id="KW-1185">Reference proteome</keyword>
<dbReference type="InterPro" id="IPR039422">
    <property type="entry name" value="MarR/SlyA-like"/>
</dbReference>
<accession>A0A5K7XGC1</accession>
<dbReference type="PANTHER" id="PTHR33164:SF43">
    <property type="entry name" value="HTH-TYPE TRANSCRIPTIONAL REPRESSOR YETL"/>
    <property type="match status" value="1"/>
</dbReference>
<dbReference type="InterPro" id="IPR000835">
    <property type="entry name" value="HTH_MarR-typ"/>
</dbReference>
<dbReference type="Proteomes" id="UP000326837">
    <property type="component" value="Chromosome"/>
</dbReference>
<evidence type="ECO:0000259" key="1">
    <source>
        <dbReference type="SMART" id="SM00347"/>
    </source>
</evidence>
<dbReference type="AlphaFoldDB" id="A0A5K7XGC1"/>
<dbReference type="KEGG" id="lpav:PLANPX_4719"/>
<dbReference type="GO" id="GO:0006950">
    <property type="term" value="P:response to stress"/>
    <property type="evidence" value="ECO:0007669"/>
    <property type="project" value="TreeGrafter"/>
</dbReference>
<dbReference type="Gene3D" id="1.10.10.10">
    <property type="entry name" value="Winged helix-like DNA-binding domain superfamily/Winged helix DNA-binding domain"/>
    <property type="match status" value="1"/>
</dbReference>
<name>A0A5K7XGC1_9BACT</name>
<gene>
    <name evidence="2" type="ORF">PLANPX_4719</name>
</gene>
<dbReference type="PANTHER" id="PTHR33164">
    <property type="entry name" value="TRANSCRIPTIONAL REGULATOR, MARR FAMILY"/>
    <property type="match status" value="1"/>
</dbReference>
<proteinExistence type="predicted"/>
<evidence type="ECO:0000313" key="3">
    <source>
        <dbReference type="Proteomes" id="UP000326837"/>
    </source>
</evidence>
<feature type="domain" description="HTH marR-type" evidence="1">
    <location>
        <begin position="45"/>
        <end position="145"/>
    </location>
</feature>
<protein>
    <recommendedName>
        <fullName evidence="1">HTH marR-type domain-containing protein</fullName>
    </recommendedName>
</protein>
<reference evidence="3" key="1">
    <citation type="submission" date="2019-10" db="EMBL/GenBank/DDBJ databases">
        <title>Lacipirellula parvula gen. nov., sp. nov., representing a lineage of planctomycetes widespread in freshwater anoxic habitats, and description of the family Lacipirellulaceae.</title>
        <authorList>
            <person name="Dedysh S.N."/>
            <person name="Kulichevskaya I.S."/>
            <person name="Beletsky A.V."/>
            <person name="Rakitin A.L."/>
            <person name="Mardanov A.V."/>
            <person name="Ivanova A.A."/>
            <person name="Saltykova V.X."/>
            <person name="Rijpstra W.I.C."/>
            <person name="Sinninghe Damste J.S."/>
            <person name="Ravin N.V."/>
        </authorList>
    </citation>
    <scope>NUCLEOTIDE SEQUENCE [LARGE SCALE GENOMIC DNA]</scope>
    <source>
        <strain evidence="3">PX69</strain>
    </source>
</reference>
<dbReference type="Pfam" id="PF12802">
    <property type="entry name" value="MarR_2"/>
    <property type="match status" value="1"/>
</dbReference>
<dbReference type="SMART" id="SM00347">
    <property type="entry name" value="HTH_MARR"/>
    <property type="match status" value="1"/>
</dbReference>
<dbReference type="EMBL" id="AP021861">
    <property type="protein sequence ID" value="BBO35107.1"/>
    <property type="molecule type" value="Genomic_DNA"/>
</dbReference>
<dbReference type="GO" id="GO:0003700">
    <property type="term" value="F:DNA-binding transcription factor activity"/>
    <property type="evidence" value="ECO:0007669"/>
    <property type="project" value="InterPro"/>
</dbReference>
<dbReference type="InterPro" id="IPR036388">
    <property type="entry name" value="WH-like_DNA-bd_sf"/>
</dbReference>
<organism evidence="2 3">
    <name type="scientific">Lacipirellula parvula</name>
    <dbReference type="NCBI Taxonomy" id="2650471"/>
    <lineage>
        <taxon>Bacteria</taxon>
        <taxon>Pseudomonadati</taxon>
        <taxon>Planctomycetota</taxon>
        <taxon>Planctomycetia</taxon>
        <taxon>Pirellulales</taxon>
        <taxon>Lacipirellulaceae</taxon>
        <taxon>Lacipirellula</taxon>
    </lineage>
</organism>
<dbReference type="InterPro" id="IPR036390">
    <property type="entry name" value="WH_DNA-bd_sf"/>
</dbReference>
<sequence length="146" mass="15961">MSFGGDSLEESFRPFVASGPTAAERVDAACRQAIVGKLACRDIAAWLRGAAINEPEFRLLWLLSGSGNGAAECSLDQADLAERLVVSPAQVSGAVERLRHLGLLERVQHERDRRRQLWRVTNTAGELLGQIVSQVACSYERREEAA</sequence>
<dbReference type="RefSeq" id="WP_152100557.1">
    <property type="nucleotide sequence ID" value="NZ_AP021861.1"/>
</dbReference>
<evidence type="ECO:0000313" key="2">
    <source>
        <dbReference type="EMBL" id="BBO35107.1"/>
    </source>
</evidence>
<dbReference type="SUPFAM" id="SSF46785">
    <property type="entry name" value="Winged helix' DNA-binding domain"/>
    <property type="match status" value="1"/>
</dbReference>